<gene>
    <name evidence="5" type="primary">BMY3_1</name>
    <name evidence="5" type="ORF">PIB30_053292</name>
</gene>
<evidence type="ECO:0000313" key="6">
    <source>
        <dbReference type="Proteomes" id="UP001341840"/>
    </source>
</evidence>
<evidence type="ECO:0000256" key="3">
    <source>
        <dbReference type="ARBA" id="ARBA00023326"/>
    </source>
</evidence>
<evidence type="ECO:0000313" key="5">
    <source>
        <dbReference type="EMBL" id="MED6172796.1"/>
    </source>
</evidence>
<dbReference type="Gene3D" id="3.20.20.80">
    <property type="entry name" value="Glycosidases"/>
    <property type="match status" value="1"/>
</dbReference>
<dbReference type="PRINTS" id="PR00750">
    <property type="entry name" value="BETAAMYLASE"/>
</dbReference>
<keyword evidence="2 4" id="KW-0119">Carbohydrate metabolism</keyword>
<evidence type="ECO:0000256" key="1">
    <source>
        <dbReference type="ARBA" id="ARBA00005652"/>
    </source>
</evidence>
<keyword evidence="4" id="KW-0326">Glycosidase</keyword>
<dbReference type="Pfam" id="PF01373">
    <property type="entry name" value="Glyco_hydro_14"/>
    <property type="match status" value="1"/>
</dbReference>
<dbReference type="InterPro" id="IPR001554">
    <property type="entry name" value="Glyco_hydro_14"/>
</dbReference>
<keyword evidence="4" id="KW-0378">Hydrolase</keyword>
<organism evidence="5 6">
    <name type="scientific">Stylosanthes scabra</name>
    <dbReference type="NCBI Taxonomy" id="79078"/>
    <lineage>
        <taxon>Eukaryota</taxon>
        <taxon>Viridiplantae</taxon>
        <taxon>Streptophyta</taxon>
        <taxon>Embryophyta</taxon>
        <taxon>Tracheophyta</taxon>
        <taxon>Spermatophyta</taxon>
        <taxon>Magnoliopsida</taxon>
        <taxon>eudicotyledons</taxon>
        <taxon>Gunneridae</taxon>
        <taxon>Pentapetalae</taxon>
        <taxon>rosids</taxon>
        <taxon>fabids</taxon>
        <taxon>Fabales</taxon>
        <taxon>Fabaceae</taxon>
        <taxon>Papilionoideae</taxon>
        <taxon>50 kb inversion clade</taxon>
        <taxon>dalbergioids sensu lato</taxon>
        <taxon>Dalbergieae</taxon>
        <taxon>Pterocarpus clade</taxon>
        <taxon>Stylosanthes</taxon>
    </lineage>
</organism>
<name>A0ABU6VKF9_9FABA</name>
<dbReference type="SUPFAM" id="SSF51445">
    <property type="entry name" value="(Trans)glycosidases"/>
    <property type="match status" value="1"/>
</dbReference>
<keyword evidence="6" id="KW-1185">Reference proteome</keyword>
<dbReference type="EC" id="3.2.1.2" evidence="4"/>
<protein>
    <recommendedName>
        <fullName evidence="4">Beta-amylase</fullName>
        <ecNumber evidence="4">3.2.1.2</ecNumber>
    </recommendedName>
</protein>
<comment type="caution">
    <text evidence="5">The sequence shown here is derived from an EMBL/GenBank/DDBJ whole genome shotgun (WGS) entry which is preliminary data.</text>
</comment>
<dbReference type="PANTHER" id="PTHR31352">
    <property type="entry name" value="BETA-AMYLASE 1, CHLOROPLASTIC"/>
    <property type="match status" value="1"/>
</dbReference>
<evidence type="ECO:0000256" key="2">
    <source>
        <dbReference type="ARBA" id="ARBA00023277"/>
    </source>
</evidence>
<comment type="catalytic activity">
    <reaction evidence="4">
        <text>Hydrolysis of (1-&gt;4)-alpha-D-glucosidic linkages in polysaccharides so as to remove successive maltose units from the non-reducing ends of the chains.</text>
        <dbReference type="EC" id="3.2.1.2"/>
    </reaction>
</comment>
<sequence length="84" mass="9569">GLKALKLLGVEGVKLIVWWGIVERDAAGKYDWSDYLAIPKMVQKMGLKLHVLLYFHGSTKPHIPLHDWMSRLANTNLIFSLRIG</sequence>
<proteinExistence type="inferred from homology"/>
<dbReference type="InterPro" id="IPR017853">
    <property type="entry name" value="GH"/>
</dbReference>
<feature type="non-terminal residue" evidence="5">
    <location>
        <position position="1"/>
    </location>
</feature>
<comment type="similarity">
    <text evidence="1 4">Belongs to the glycosyl hydrolase 14 family.</text>
</comment>
<dbReference type="Proteomes" id="UP001341840">
    <property type="component" value="Unassembled WGS sequence"/>
</dbReference>
<dbReference type="EMBL" id="JASCZI010151429">
    <property type="protein sequence ID" value="MED6172796.1"/>
    <property type="molecule type" value="Genomic_DNA"/>
</dbReference>
<dbReference type="PANTHER" id="PTHR31352:SF3">
    <property type="entry name" value="INACTIVE BETA-AMYLASE 9"/>
    <property type="match status" value="1"/>
</dbReference>
<keyword evidence="3 4" id="KW-0624">Polysaccharide degradation</keyword>
<reference evidence="5 6" key="1">
    <citation type="journal article" date="2023" name="Plants (Basel)">
        <title>Bridging the Gap: Combining Genomics and Transcriptomics Approaches to Understand Stylosanthes scabra, an Orphan Legume from the Brazilian Caatinga.</title>
        <authorList>
            <person name="Ferreira-Neto J.R.C."/>
            <person name="da Silva M.D."/>
            <person name="Binneck E."/>
            <person name="de Melo N.F."/>
            <person name="da Silva R.H."/>
            <person name="de Melo A.L.T.M."/>
            <person name="Pandolfi V."/>
            <person name="Bustamante F.O."/>
            <person name="Brasileiro-Vidal A.C."/>
            <person name="Benko-Iseppon A.M."/>
        </authorList>
    </citation>
    <scope>NUCLEOTIDE SEQUENCE [LARGE SCALE GENOMIC DNA]</scope>
    <source>
        <tissue evidence="5">Leaves</tissue>
    </source>
</reference>
<evidence type="ECO:0000256" key="4">
    <source>
        <dbReference type="RuleBase" id="RU000509"/>
    </source>
</evidence>
<accession>A0ABU6VKF9</accession>